<dbReference type="SMART" id="SM00320">
    <property type="entry name" value="WD40"/>
    <property type="match status" value="4"/>
</dbReference>
<dbReference type="SUPFAM" id="SSF50978">
    <property type="entry name" value="WD40 repeat-like"/>
    <property type="match status" value="1"/>
</dbReference>
<keyword evidence="3" id="KW-1185">Reference proteome</keyword>
<gene>
    <name evidence="2" type="ORF">SE18_18655</name>
</gene>
<dbReference type="Proteomes" id="UP000050277">
    <property type="component" value="Unassembled WGS sequence"/>
</dbReference>
<dbReference type="Gene3D" id="2.130.10.10">
    <property type="entry name" value="YVTN repeat-like/Quinoprotein amine dehydrogenase"/>
    <property type="match status" value="2"/>
</dbReference>
<evidence type="ECO:0000256" key="1">
    <source>
        <dbReference type="PROSITE-ProRule" id="PRU00221"/>
    </source>
</evidence>
<proteinExistence type="predicted"/>
<accession>A0A0N8GQX4</accession>
<sequence>MNFYCYAHSALRKPIRDLAINQCYPKMAVCYDYGTIQEIAIPSLARTAQHRSRRTGIAFGLTWSSDGTTIYSTNEYGHRALHWVNGLNQSPQVLFEGPIYDDDQAAMEPWDGFYPTLIQSDRLGKEFACDSFGDIKRWNANDLTTIRLLSVHNGHSLGFAFHPTQAILASCSMDRTIGIWDEGDVATIWPTHRFSPVVDIAWSSDGASLLCTGSEPQHYGIHHSSLVQRWNPWNQQLEAEYRMPYATSHKIAIHPSQPLVAIGHLDHTISIWHSDSWQAYATLKSHYVHIDELSWSHDGQWLISIGSKSENYYYGIEVWAAHP</sequence>
<keyword evidence="1" id="KW-0853">WD repeat</keyword>
<evidence type="ECO:0000313" key="3">
    <source>
        <dbReference type="Proteomes" id="UP000050277"/>
    </source>
</evidence>
<dbReference type="AlphaFoldDB" id="A0A0N8GQX4"/>
<protein>
    <submittedName>
        <fullName evidence="2">Uncharacterized protein</fullName>
    </submittedName>
</protein>
<reference evidence="2 3" key="1">
    <citation type="submission" date="2015-07" db="EMBL/GenBank/DDBJ databases">
        <title>Whole genome sequence of Herpetosiphon geysericola DSM 7119.</title>
        <authorList>
            <person name="Hemp J."/>
            <person name="Ward L.M."/>
            <person name="Pace L.A."/>
            <person name="Fischer W.W."/>
        </authorList>
    </citation>
    <scope>NUCLEOTIDE SEQUENCE [LARGE SCALE GENOMIC DNA]</scope>
    <source>
        <strain evidence="2 3">DSM 7119</strain>
    </source>
</reference>
<dbReference type="PANTHER" id="PTHR19920:SF0">
    <property type="entry name" value="CYTOSOLIC IRON-SULFUR PROTEIN ASSEMBLY PROTEIN CIAO1-RELATED"/>
    <property type="match status" value="1"/>
</dbReference>
<feature type="repeat" description="WD" evidence="1">
    <location>
        <begin position="149"/>
        <end position="181"/>
    </location>
</feature>
<organism evidence="2 3">
    <name type="scientific">Herpetosiphon geysericola</name>
    <dbReference type="NCBI Taxonomy" id="70996"/>
    <lineage>
        <taxon>Bacteria</taxon>
        <taxon>Bacillati</taxon>
        <taxon>Chloroflexota</taxon>
        <taxon>Chloroflexia</taxon>
        <taxon>Herpetosiphonales</taxon>
        <taxon>Herpetosiphonaceae</taxon>
        <taxon>Herpetosiphon</taxon>
    </lineage>
</organism>
<dbReference type="PROSITE" id="PS50294">
    <property type="entry name" value="WD_REPEATS_REGION"/>
    <property type="match status" value="1"/>
</dbReference>
<dbReference type="GO" id="GO:0016226">
    <property type="term" value="P:iron-sulfur cluster assembly"/>
    <property type="evidence" value="ECO:0007669"/>
    <property type="project" value="TreeGrafter"/>
</dbReference>
<dbReference type="PROSITE" id="PS50082">
    <property type="entry name" value="WD_REPEATS_2"/>
    <property type="match status" value="1"/>
</dbReference>
<dbReference type="STRING" id="70996.SE18_18655"/>
<dbReference type="OrthoDB" id="148437at2"/>
<dbReference type="RefSeq" id="WP_054535977.1">
    <property type="nucleotide sequence ID" value="NZ_LGKP01000026.1"/>
</dbReference>
<dbReference type="GO" id="GO:0097361">
    <property type="term" value="C:cytosolic [4Fe-4S] assembly targeting complex"/>
    <property type="evidence" value="ECO:0007669"/>
    <property type="project" value="TreeGrafter"/>
</dbReference>
<evidence type="ECO:0000313" key="2">
    <source>
        <dbReference type="EMBL" id="KPL84906.1"/>
    </source>
</evidence>
<dbReference type="InterPro" id="IPR036322">
    <property type="entry name" value="WD40_repeat_dom_sf"/>
</dbReference>
<dbReference type="EMBL" id="LGKP01000026">
    <property type="protein sequence ID" value="KPL84906.1"/>
    <property type="molecule type" value="Genomic_DNA"/>
</dbReference>
<dbReference type="Pfam" id="PF00400">
    <property type="entry name" value="WD40"/>
    <property type="match status" value="1"/>
</dbReference>
<dbReference type="PANTHER" id="PTHR19920">
    <property type="entry name" value="WD40 PROTEIN CIAO1"/>
    <property type="match status" value="1"/>
</dbReference>
<comment type="caution">
    <text evidence="2">The sequence shown here is derived from an EMBL/GenBank/DDBJ whole genome shotgun (WGS) entry which is preliminary data.</text>
</comment>
<dbReference type="InterPro" id="IPR015943">
    <property type="entry name" value="WD40/YVTN_repeat-like_dom_sf"/>
</dbReference>
<dbReference type="InterPro" id="IPR001680">
    <property type="entry name" value="WD40_rpt"/>
</dbReference>
<name>A0A0N8GQX4_9CHLR</name>